<protein>
    <submittedName>
        <fullName evidence="1">Uncharacterized protein</fullName>
    </submittedName>
</protein>
<gene>
    <name evidence="1" type="ORF">METZ01_LOCUS270706</name>
</gene>
<dbReference type="EMBL" id="UINC01077591">
    <property type="protein sequence ID" value="SVC17852.1"/>
    <property type="molecule type" value="Genomic_DNA"/>
</dbReference>
<reference evidence="1" key="1">
    <citation type="submission" date="2018-05" db="EMBL/GenBank/DDBJ databases">
        <authorList>
            <person name="Lanie J.A."/>
            <person name="Ng W.-L."/>
            <person name="Kazmierczak K.M."/>
            <person name="Andrzejewski T.M."/>
            <person name="Davidsen T.M."/>
            <person name="Wayne K.J."/>
            <person name="Tettelin H."/>
            <person name="Glass J.I."/>
            <person name="Rusch D."/>
            <person name="Podicherti R."/>
            <person name="Tsui H.-C.T."/>
            <person name="Winkler M.E."/>
        </authorList>
    </citation>
    <scope>NUCLEOTIDE SEQUENCE</scope>
</reference>
<dbReference type="AlphaFoldDB" id="A0A382K314"/>
<organism evidence="1">
    <name type="scientific">marine metagenome</name>
    <dbReference type="NCBI Taxonomy" id="408172"/>
    <lineage>
        <taxon>unclassified sequences</taxon>
        <taxon>metagenomes</taxon>
        <taxon>ecological metagenomes</taxon>
    </lineage>
</organism>
<proteinExistence type="predicted"/>
<evidence type="ECO:0000313" key="1">
    <source>
        <dbReference type="EMBL" id="SVC17852.1"/>
    </source>
</evidence>
<accession>A0A382K314</accession>
<name>A0A382K314_9ZZZZ</name>
<sequence>MIANNYKDIGRDRINEIFEEGWNQMEFIEIVFREWAKLNQVALNKEYANQKGISRHEGDIDQFSLWLVDNIYLQVYCVGSDNTIVKEFCVKHFGYEDGDVPQS</sequence>